<evidence type="ECO:0000313" key="2">
    <source>
        <dbReference type="EMBL" id="PIZ14912.1"/>
    </source>
</evidence>
<sequence length="326" mass="36758">MLTSKKVKEYAKKCGADIAGIASMDRFEGAPKQMDPRYIFPDAKAMIVMGFRIPRGCFRGIEEGTYFANYCSFGYYHINLVRAMDTLRDVTIFLEDEGYEAVPYDNTSVRLGCDAGRAVSPEKPRPDVFVHFRIAAFAAGLGEIGYSKVFLTPEFGPRQRFALILTDAPLEPDPLFKGGLCDRCMQCAKECSGNAISRTKTVKIKVAGKTCEWGELDEVKCAGAYEGGITETNPFLPENLREEINRLLKEAPKDDWQAQAAYSSKVWNFIRDKVPYNRAAWESYHHPAPIEGARGCMRACMIHLEEQGKLKNKFKEPFRRGKAWKL</sequence>
<dbReference type="EMBL" id="PFMR01000293">
    <property type="protein sequence ID" value="PIZ14912.1"/>
    <property type="molecule type" value="Genomic_DNA"/>
</dbReference>
<dbReference type="AlphaFoldDB" id="A0A2M7S5V6"/>
<gene>
    <name evidence="2" type="ORF">COY52_10690</name>
</gene>
<dbReference type="PROSITE" id="PS51379">
    <property type="entry name" value="4FE4S_FER_2"/>
    <property type="match status" value="1"/>
</dbReference>
<dbReference type="PANTHER" id="PTHR42827">
    <property type="entry name" value="IRON-SULFUR CLUSTER-BINDING PROTEIN-RELATED"/>
    <property type="match status" value="1"/>
</dbReference>
<evidence type="ECO:0000313" key="3">
    <source>
        <dbReference type="Proteomes" id="UP000229307"/>
    </source>
</evidence>
<dbReference type="InterPro" id="IPR017896">
    <property type="entry name" value="4Fe4S_Fe-S-bd"/>
</dbReference>
<protein>
    <recommendedName>
        <fullName evidence="1">4Fe-4S ferredoxin-type domain-containing protein</fullName>
    </recommendedName>
</protein>
<accession>A0A2M7S5V6</accession>
<organism evidence="2 3">
    <name type="scientific">Candidatus Desantisbacteria bacterium CG_4_10_14_0_8_um_filter_48_22</name>
    <dbReference type="NCBI Taxonomy" id="1974543"/>
    <lineage>
        <taxon>Bacteria</taxon>
        <taxon>Candidatus Desantisiibacteriota</taxon>
    </lineage>
</organism>
<feature type="domain" description="4Fe-4S ferredoxin-type" evidence="1">
    <location>
        <begin position="172"/>
        <end position="201"/>
    </location>
</feature>
<evidence type="ECO:0000259" key="1">
    <source>
        <dbReference type="PROSITE" id="PS51379"/>
    </source>
</evidence>
<dbReference type="PANTHER" id="PTHR42827:SF1">
    <property type="entry name" value="IRON-SULFUR CLUSTER-BINDING PROTEIN"/>
    <property type="match status" value="1"/>
</dbReference>
<dbReference type="Proteomes" id="UP000229307">
    <property type="component" value="Unassembled WGS sequence"/>
</dbReference>
<proteinExistence type="predicted"/>
<reference evidence="3" key="1">
    <citation type="submission" date="2017-09" db="EMBL/GenBank/DDBJ databases">
        <title>Depth-based differentiation of microbial function through sediment-hosted aquifers and enrichment of novel symbionts in the deep terrestrial subsurface.</title>
        <authorList>
            <person name="Probst A.J."/>
            <person name="Ladd B."/>
            <person name="Jarett J.K."/>
            <person name="Geller-Mcgrath D.E."/>
            <person name="Sieber C.M.K."/>
            <person name="Emerson J.B."/>
            <person name="Anantharaman K."/>
            <person name="Thomas B.C."/>
            <person name="Malmstrom R."/>
            <person name="Stieglmeier M."/>
            <person name="Klingl A."/>
            <person name="Woyke T."/>
            <person name="Ryan C.M."/>
            <person name="Banfield J.F."/>
        </authorList>
    </citation>
    <scope>NUCLEOTIDE SEQUENCE [LARGE SCALE GENOMIC DNA]</scope>
</reference>
<comment type="caution">
    <text evidence="2">The sequence shown here is derived from an EMBL/GenBank/DDBJ whole genome shotgun (WGS) entry which is preliminary data.</text>
</comment>
<name>A0A2M7S5V6_9BACT</name>